<protein>
    <submittedName>
        <fullName evidence="2">Uncharacterized protein</fullName>
    </submittedName>
</protein>
<dbReference type="EMBL" id="KN833245">
    <property type="protein sequence ID" value="KIM71646.1"/>
    <property type="molecule type" value="Genomic_DNA"/>
</dbReference>
<feature type="region of interest" description="Disordered" evidence="1">
    <location>
        <begin position="20"/>
        <end position="58"/>
    </location>
</feature>
<gene>
    <name evidence="2" type="ORF">PILCRDRAFT_804823</name>
</gene>
<dbReference type="Proteomes" id="UP000054166">
    <property type="component" value="Unassembled WGS sequence"/>
</dbReference>
<organism evidence="2 3">
    <name type="scientific">Piloderma croceum (strain F 1598)</name>
    <dbReference type="NCBI Taxonomy" id="765440"/>
    <lineage>
        <taxon>Eukaryota</taxon>
        <taxon>Fungi</taxon>
        <taxon>Dikarya</taxon>
        <taxon>Basidiomycota</taxon>
        <taxon>Agaricomycotina</taxon>
        <taxon>Agaricomycetes</taxon>
        <taxon>Agaricomycetidae</taxon>
        <taxon>Atheliales</taxon>
        <taxon>Atheliaceae</taxon>
        <taxon>Piloderma</taxon>
    </lineage>
</organism>
<reference evidence="3" key="2">
    <citation type="submission" date="2015-01" db="EMBL/GenBank/DDBJ databases">
        <title>Evolutionary Origins and Diversification of the Mycorrhizal Mutualists.</title>
        <authorList>
            <consortium name="DOE Joint Genome Institute"/>
            <consortium name="Mycorrhizal Genomics Consortium"/>
            <person name="Kohler A."/>
            <person name="Kuo A."/>
            <person name="Nagy L.G."/>
            <person name="Floudas D."/>
            <person name="Copeland A."/>
            <person name="Barry K.W."/>
            <person name="Cichocki N."/>
            <person name="Veneault-Fourrey C."/>
            <person name="LaButti K."/>
            <person name="Lindquist E.A."/>
            <person name="Lipzen A."/>
            <person name="Lundell T."/>
            <person name="Morin E."/>
            <person name="Murat C."/>
            <person name="Riley R."/>
            <person name="Ohm R."/>
            <person name="Sun H."/>
            <person name="Tunlid A."/>
            <person name="Henrissat B."/>
            <person name="Grigoriev I.V."/>
            <person name="Hibbett D.S."/>
            <person name="Martin F."/>
        </authorList>
    </citation>
    <scope>NUCLEOTIDE SEQUENCE [LARGE SCALE GENOMIC DNA]</scope>
    <source>
        <strain evidence="3">F 1598</strain>
    </source>
</reference>
<evidence type="ECO:0000313" key="3">
    <source>
        <dbReference type="Proteomes" id="UP000054166"/>
    </source>
</evidence>
<sequence length="198" mass="22504">MFSQKLQDFTEETCKNFDTVETDKEYQAQKRAEARQESGSGRDGDEESGTSSGKRSHHFNLMTPKLHFLGDYVAQIRALGTTDSFTSQIVNDFGANFNIKPSKCGMNTRKNNAVPQIVNMDVRESAHHRMEADLRVWDNDTPVMTADIDTLMSGNHHHIAKDESLATWHHVGDWLEKHHGDPACKNFLPRLKVHILAW</sequence>
<reference evidence="2 3" key="1">
    <citation type="submission" date="2014-04" db="EMBL/GenBank/DDBJ databases">
        <authorList>
            <consortium name="DOE Joint Genome Institute"/>
            <person name="Kuo A."/>
            <person name="Tarkka M."/>
            <person name="Buscot F."/>
            <person name="Kohler A."/>
            <person name="Nagy L.G."/>
            <person name="Floudas D."/>
            <person name="Copeland A."/>
            <person name="Barry K.W."/>
            <person name="Cichocki N."/>
            <person name="Veneault-Fourrey C."/>
            <person name="LaButti K."/>
            <person name="Lindquist E.A."/>
            <person name="Lipzen A."/>
            <person name="Lundell T."/>
            <person name="Morin E."/>
            <person name="Murat C."/>
            <person name="Sun H."/>
            <person name="Tunlid A."/>
            <person name="Henrissat B."/>
            <person name="Grigoriev I.V."/>
            <person name="Hibbett D.S."/>
            <person name="Martin F."/>
            <person name="Nordberg H.P."/>
            <person name="Cantor M.N."/>
            <person name="Hua S.X."/>
        </authorList>
    </citation>
    <scope>NUCLEOTIDE SEQUENCE [LARGE SCALE GENOMIC DNA]</scope>
    <source>
        <strain evidence="2 3">F 1598</strain>
    </source>
</reference>
<feature type="non-terminal residue" evidence="2">
    <location>
        <position position="198"/>
    </location>
</feature>
<dbReference type="InParanoid" id="A0A0C3EV13"/>
<dbReference type="AlphaFoldDB" id="A0A0C3EV13"/>
<feature type="compositionally biased region" description="Basic and acidic residues" evidence="1">
    <location>
        <begin position="21"/>
        <end position="43"/>
    </location>
</feature>
<evidence type="ECO:0000313" key="2">
    <source>
        <dbReference type="EMBL" id="KIM71646.1"/>
    </source>
</evidence>
<evidence type="ECO:0000256" key="1">
    <source>
        <dbReference type="SAM" id="MobiDB-lite"/>
    </source>
</evidence>
<dbReference type="OrthoDB" id="2692094at2759"/>
<accession>A0A0C3EV13</accession>
<name>A0A0C3EV13_PILCF</name>
<dbReference type="HOGENOM" id="CLU_1381055_0_0_1"/>
<dbReference type="STRING" id="765440.A0A0C3EV13"/>
<proteinExistence type="predicted"/>
<keyword evidence="3" id="KW-1185">Reference proteome</keyword>